<accession>A0A371J717</accession>
<dbReference type="NCBIfam" id="TIGR02906">
    <property type="entry name" value="spore_CotS"/>
    <property type="match status" value="1"/>
</dbReference>
<evidence type="ECO:0000313" key="2">
    <source>
        <dbReference type="Proteomes" id="UP000216411"/>
    </source>
</evidence>
<dbReference type="AlphaFoldDB" id="A0A371J717"/>
<name>A0A371J717_9FIRM</name>
<dbReference type="PANTHER" id="PTHR39179">
    <property type="entry name" value="SPORE COAT PROTEIN I"/>
    <property type="match status" value="1"/>
</dbReference>
<dbReference type="InterPro" id="IPR011009">
    <property type="entry name" value="Kinase-like_dom_sf"/>
</dbReference>
<dbReference type="GO" id="GO:0042601">
    <property type="term" value="C:endospore-forming forespore"/>
    <property type="evidence" value="ECO:0007669"/>
    <property type="project" value="TreeGrafter"/>
</dbReference>
<dbReference type="InterPro" id="IPR014255">
    <property type="entry name" value="Spore_coat_CotS"/>
</dbReference>
<dbReference type="InterPro" id="IPR047175">
    <property type="entry name" value="CotS-like"/>
</dbReference>
<reference evidence="1 2" key="1">
    <citation type="journal article" date="2017" name="Genome Announc.">
        <title>Draft Genome Sequence of a Sporulating and Motile Strain of Lachnotalea glycerini Isolated from Water in Quebec City, Canada.</title>
        <authorList>
            <person name="Maheux A.F."/>
            <person name="Boudreau D.K."/>
            <person name="Berube E."/>
            <person name="Boissinot M."/>
            <person name="Raymond F."/>
            <person name="Brodeur S."/>
            <person name="Corbeil J."/>
            <person name="Isabel S."/>
            <person name="Omar R.F."/>
            <person name="Bergeron M.G."/>
        </authorList>
    </citation>
    <scope>NUCLEOTIDE SEQUENCE [LARGE SCALE GENOMIC DNA]</scope>
    <source>
        <strain evidence="1 2">CCRI-19302</strain>
    </source>
</reference>
<proteinExistence type="predicted"/>
<dbReference type="PANTHER" id="PTHR39179:SF1">
    <property type="entry name" value="SPORE COAT PROTEIN I"/>
    <property type="match status" value="1"/>
</dbReference>
<dbReference type="Gene3D" id="3.30.200.20">
    <property type="entry name" value="Phosphorylase Kinase, domain 1"/>
    <property type="match status" value="1"/>
</dbReference>
<evidence type="ECO:0000313" key="1">
    <source>
        <dbReference type="EMBL" id="RDY28468.1"/>
    </source>
</evidence>
<sequence length="331" mass="39380">MVSDKELGIWEKYDVNVIRTYKGRQSIICETDKGLKLVKELNCHSQKIDFQNYVKSMLKNSKFYDIDCFVQNRDGELITKDKDESLYVMKDWFEGREIDVKNKNEVLLAVNLLASIHCNMLLGQSENTQNYRYEDLILEFEKHNKELKKVRNFIRDKNKKSDYEICFINVFNMFQKDGAAAVERLKLSKYHELVLESARQNTVCHGDYNQHNVLITKSLPAITNFDKCRVGIQVTDLYNFMRKILEKNNWDIDLGKNMLNTYDEVRHLSKNEIENLLIRFIYPEKFWKIANHYYNSNKAWTPVKNIEKLEMLAAQNRIKWNFLKVIFGSYM</sequence>
<organism evidence="1 2">
    <name type="scientific">Lachnotalea glycerini</name>
    <dbReference type="NCBI Taxonomy" id="1763509"/>
    <lineage>
        <taxon>Bacteria</taxon>
        <taxon>Bacillati</taxon>
        <taxon>Bacillota</taxon>
        <taxon>Clostridia</taxon>
        <taxon>Lachnospirales</taxon>
        <taxon>Lachnospiraceae</taxon>
        <taxon>Lachnotalea</taxon>
    </lineage>
</organism>
<dbReference type="Gene3D" id="3.90.1200.10">
    <property type="match status" value="1"/>
</dbReference>
<keyword evidence="1" id="KW-0946">Virion</keyword>
<protein>
    <submittedName>
        <fullName evidence="1">CotS family spore coat protein</fullName>
    </submittedName>
</protein>
<dbReference type="RefSeq" id="WP_094377750.1">
    <property type="nucleotide sequence ID" value="NZ_NOKA02000084.1"/>
</dbReference>
<dbReference type="Proteomes" id="UP000216411">
    <property type="component" value="Unassembled WGS sequence"/>
</dbReference>
<gene>
    <name evidence="1" type="ORF">CG710_019550</name>
</gene>
<keyword evidence="1" id="KW-0167">Capsid protein</keyword>
<dbReference type="OrthoDB" id="9771902at2"/>
<keyword evidence="2" id="KW-1185">Reference proteome</keyword>
<dbReference type="SUPFAM" id="SSF56112">
    <property type="entry name" value="Protein kinase-like (PK-like)"/>
    <property type="match status" value="1"/>
</dbReference>
<comment type="caution">
    <text evidence="1">The sequence shown here is derived from an EMBL/GenBank/DDBJ whole genome shotgun (WGS) entry which is preliminary data.</text>
</comment>
<dbReference type="EMBL" id="NOKA02000084">
    <property type="protein sequence ID" value="RDY28468.1"/>
    <property type="molecule type" value="Genomic_DNA"/>
</dbReference>